<dbReference type="CDD" id="cd04730">
    <property type="entry name" value="NPD_like"/>
    <property type="match status" value="1"/>
</dbReference>
<keyword evidence="3" id="KW-0560">Oxidoreductase</keyword>
<evidence type="ECO:0000313" key="5">
    <source>
        <dbReference type="Proteomes" id="UP001222325"/>
    </source>
</evidence>
<evidence type="ECO:0000256" key="1">
    <source>
        <dbReference type="ARBA" id="ARBA00022630"/>
    </source>
</evidence>
<protein>
    <submittedName>
        <fullName evidence="4">2-nitropropane dioxygenase</fullName>
    </submittedName>
</protein>
<proteinExistence type="predicted"/>
<dbReference type="Pfam" id="PF03060">
    <property type="entry name" value="NMO"/>
    <property type="match status" value="2"/>
</dbReference>
<dbReference type="Proteomes" id="UP001222325">
    <property type="component" value="Unassembled WGS sequence"/>
</dbReference>
<comment type="caution">
    <text evidence="4">The sequence shown here is derived from an EMBL/GenBank/DDBJ whole genome shotgun (WGS) entry which is preliminary data.</text>
</comment>
<keyword evidence="1" id="KW-0285">Flavoprotein</keyword>
<dbReference type="GO" id="GO:0018580">
    <property type="term" value="F:nitronate monooxygenase activity"/>
    <property type="evidence" value="ECO:0007669"/>
    <property type="project" value="InterPro"/>
</dbReference>
<dbReference type="EMBL" id="JARJCN010000029">
    <property type="protein sequence ID" value="KAJ7087265.1"/>
    <property type="molecule type" value="Genomic_DNA"/>
</dbReference>
<evidence type="ECO:0000313" key="4">
    <source>
        <dbReference type="EMBL" id="KAJ7087265.1"/>
    </source>
</evidence>
<dbReference type="AlphaFoldDB" id="A0AAD6U714"/>
<dbReference type="InterPro" id="IPR013785">
    <property type="entry name" value="Aldolase_TIM"/>
</dbReference>
<dbReference type="InterPro" id="IPR004136">
    <property type="entry name" value="NMO"/>
</dbReference>
<dbReference type="PANTHER" id="PTHR32332:SF31">
    <property type="entry name" value="2-NITROPROPANE DIOXYGENASE FAMILY, PUTATIVE (AFU_ORTHOLOGUE AFUA_2G09850)-RELATED"/>
    <property type="match status" value="1"/>
</dbReference>
<accession>A0AAD6U714</accession>
<keyword evidence="2" id="KW-0288">FMN</keyword>
<evidence type="ECO:0000256" key="2">
    <source>
        <dbReference type="ARBA" id="ARBA00022643"/>
    </source>
</evidence>
<sequence>MEPICTKLTQLLDLRSPIVSAPMAFASTPSLAAAVSAAGGLGMIAGDPTSLAHVKEQLNAVRASLNISKNQPIPVGVGFIGWRLDKPEVSGDGPISCKLLNVLEEMPVAIWLAQGVDMGKYVAQIRAYDANRAHKTCVFVMVNCLDEALCAANDWKADVIVVQGIEAGGHCHSKAPPLLTLLEAVRTAIPSSGPCILAAGGVSSGAQIAALLTMGADGVVLGTRFVCTHECMYPDSVKNLLVESGIGSTTCGTIFDEVIVMPFKVEFPEGFNGRGITNKIVDDASAGLSIEERRKRVHDAKTRGDTDRMVIWAGEGVGLIKKTESTADVFAQLHRGAVATLERSRRLLV</sequence>
<evidence type="ECO:0000256" key="3">
    <source>
        <dbReference type="ARBA" id="ARBA00023002"/>
    </source>
</evidence>
<dbReference type="Gene3D" id="3.20.20.70">
    <property type="entry name" value="Aldolase class I"/>
    <property type="match status" value="1"/>
</dbReference>
<dbReference type="GO" id="GO:0051213">
    <property type="term" value="F:dioxygenase activity"/>
    <property type="evidence" value="ECO:0007669"/>
    <property type="project" value="UniProtKB-KW"/>
</dbReference>
<keyword evidence="4" id="KW-0223">Dioxygenase</keyword>
<dbReference type="SUPFAM" id="SSF51412">
    <property type="entry name" value="Inosine monophosphate dehydrogenase (IMPDH)"/>
    <property type="match status" value="1"/>
</dbReference>
<gene>
    <name evidence="4" type="ORF">B0H15DRAFT_305297</name>
</gene>
<organism evidence="4 5">
    <name type="scientific">Mycena belliarum</name>
    <dbReference type="NCBI Taxonomy" id="1033014"/>
    <lineage>
        <taxon>Eukaryota</taxon>
        <taxon>Fungi</taxon>
        <taxon>Dikarya</taxon>
        <taxon>Basidiomycota</taxon>
        <taxon>Agaricomycotina</taxon>
        <taxon>Agaricomycetes</taxon>
        <taxon>Agaricomycetidae</taxon>
        <taxon>Agaricales</taxon>
        <taxon>Marasmiineae</taxon>
        <taxon>Mycenaceae</taxon>
        <taxon>Mycena</taxon>
    </lineage>
</organism>
<keyword evidence="5" id="KW-1185">Reference proteome</keyword>
<name>A0AAD6U714_9AGAR</name>
<reference evidence="4" key="1">
    <citation type="submission" date="2023-03" db="EMBL/GenBank/DDBJ databases">
        <title>Massive genome expansion in bonnet fungi (Mycena s.s.) driven by repeated elements and novel gene families across ecological guilds.</title>
        <authorList>
            <consortium name="Lawrence Berkeley National Laboratory"/>
            <person name="Harder C.B."/>
            <person name="Miyauchi S."/>
            <person name="Viragh M."/>
            <person name="Kuo A."/>
            <person name="Thoen E."/>
            <person name="Andreopoulos B."/>
            <person name="Lu D."/>
            <person name="Skrede I."/>
            <person name="Drula E."/>
            <person name="Henrissat B."/>
            <person name="Morin E."/>
            <person name="Kohler A."/>
            <person name="Barry K."/>
            <person name="LaButti K."/>
            <person name="Morin E."/>
            <person name="Salamov A."/>
            <person name="Lipzen A."/>
            <person name="Mereny Z."/>
            <person name="Hegedus B."/>
            <person name="Baldrian P."/>
            <person name="Stursova M."/>
            <person name="Weitz H."/>
            <person name="Taylor A."/>
            <person name="Grigoriev I.V."/>
            <person name="Nagy L.G."/>
            <person name="Martin F."/>
            <person name="Kauserud H."/>
        </authorList>
    </citation>
    <scope>NUCLEOTIDE SEQUENCE</scope>
    <source>
        <strain evidence="4">CBHHK173m</strain>
    </source>
</reference>
<dbReference type="PANTHER" id="PTHR32332">
    <property type="entry name" value="2-NITROPROPANE DIOXYGENASE"/>
    <property type="match status" value="1"/>
</dbReference>